<protein>
    <submittedName>
        <fullName evidence="7">Serine carboxypeptidase-like 31</fullName>
    </submittedName>
</protein>
<keyword evidence="3" id="KW-0645">Protease</keyword>
<dbReference type="RefSeq" id="XP_021278584.1">
    <property type="nucleotide sequence ID" value="XM_021422909.1"/>
</dbReference>
<name>A0A6J0ZW19_9ROSI</name>
<dbReference type="PROSITE" id="PS00560">
    <property type="entry name" value="CARBOXYPEPT_SER_HIS"/>
    <property type="match status" value="1"/>
</dbReference>
<keyword evidence="2" id="KW-0121">Carboxypeptidase</keyword>
<dbReference type="OrthoDB" id="1002242at2759"/>
<dbReference type="SUPFAM" id="SSF53474">
    <property type="entry name" value="alpha/beta-Hydrolases"/>
    <property type="match status" value="1"/>
</dbReference>
<evidence type="ECO:0000256" key="4">
    <source>
        <dbReference type="ARBA" id="ARBA00022801"/>
    </source>
</evidence>
<sequence>MFHFGCWSKPMQSLCVDRSPGYHSTYHQGYRSKWSERLGVQASLISSKLDDGDTDGRVPVAATRYSLNLPKLPVKTAWHAWYTNQEVGGYVVACEGLTLASVRGAGHLVPSNQPERALTLISSFLQGILPSFLTMTHRIPDKKIER</sequence>
<evidence type="ECO:0000313" key="6">
    <source>
        <dbReference type="Proteomes" id="UP000504621"/>
    </source>
</evidence>
<evidence type="ECO:0000256" key="1">
    <source>
        <dbReference type="ARBA" id="ARBA00009431"/>
    </source>
</evidence>
<dbReference type="InterPro" id="IPR001563">
    <property type="entry name" value="Peptidase_S10"/>
</dbReference>
<evidence type="ECO:0000313" key="7">
    <source>
        <dbReference type="RefSeq" id="XP_021278584.1"/>
    </source>
</evidence>
<organism evidence="6 7">
    <name type="scientific">Herrania umbratica</name>
    <dbReference type="NCBI Taxonomy" id="108875"/>
    <lineage>
        <taxon>Eukaryota</taxon>
        <taxon>Viridiplantae</taxon>
        <taxon>Streptophyta</taxon>
        <taxon>Embryophyta</taxon>
        <taxon>Tracheophyta</taxon>
        <taxon>Spermatophyta</taxon>
        <taxon>Magnoliopsida</taxon>
        <taxon>eudicotyledons</taxon>
        <taxon>Gunneridae</taxon>
        <taxon>Pentapetalae</taxon>
        <taxon>rosids</taxon>
        <taxon>malvids</taxon>
        <taxon>Malvales</taxon>
        <taxon>Malvaceae</taxon>
        <taxon>Byttnerioideae</taxon>
        <taxon>Herrania</taxon>
    </lineage>
</organism>
<dbReference type="GO" id="GO:0004185">
    <property type="term" value="F:serine-type carboxypeptidase activity"/>
    <property type="evidence" value="ECO:0007669"/>
    <property type="project" value="InterPro"/>
</dbReference>
<dbReference type="Proteomes" id="UP000504621">
    <property type="component" value="Unplaced"/>
</dbReference>
<evidence type="ECO:0000256" key="3">
    <source>
        <dbReference type="ARBA" id="ARBA00022670"/>
    </source>
</evidence>
<dbReference type="AlphaFoldDB" id="A0A6J0ZW19"/>
<keyword evidence="4" id="KW-0378">Hydrolase</keyword>
<keyword evidence="6" id="KW-1185">Reference proteome</keyword>
<dbReference type="GeneID" id="110412377"/>
<dbReference type="InterPro" id="IPR029058">
    <property type="entry name" value="AB_hydrolase_fold"/>
</dbReference>
<comment type="similarity">
    <text evidence="1">Belongs to the peptidase S10 family.</text>
</comment>
<dbReference type="Pfam" id="PF00450">
    <property type="entry name" value="Peptidase_S10"/>
    <property type="match status" value="1"/>
</dbReference>
<gene>
    <name evidence="7" type="primary">LOC110412377</name>
</gene>
<reference evidence="7" key="1">
    <citation type="submission" date="2025-08" db="UniProtKB">
        <authorList>
            <consortium name="RefSeq"/>
        </authorList>
    </citation>
    <scope>IDENTIFICATION</scope>
    <source>
        <tissue evidence="7">Leaf</tissue>
    </source>
</reference>
<dbReference type="Gene3D" id="3.40.50.11320">
    <property type="match status" value="1"/>
</dbReference>
<evidence type="ECO:0000256" key="2">
    <source>
        <dbReference type="ARBA" id="ARBA00022645"/>
    </source>
</evidence>
<proteinExistence type="inferred from homology"/>
<accession>A0A6J0ZW19</accession>
<dbReference type="InterPro" id="IPR033124">
    <property type="entry name" value="Ser_caboxypep_his_AS"/>
</dbReference>
<dbReference type="GO" id="GO:0006508">
    <property type="term" value="P:proteolysis"/>
    <property type="evidence" value="ECO:0007669"/>
    <property type="project" value="UniProtKB-KW"/>
</dbReference>
<keyword evidence="5" id="KW-0325">Glycoprotein</keyword>
<evidence type="ECO:0000256" key="5">
    <source>
        <dbReference type="ARBA" id="ARBA00023180"/>
    </source>
</evidence>